<reference evidence="1" key="2">
    <citation type="journal article" date="2013" name="Mar. Genomics">
        <title>Expression of sulfatases in Rhodopirellula baltica and the diversity of sulfatases in the genus Rhodopirellula.</title>
        <authorList>
            <person name="Wegner C.E."/>
            <person name="Richter-Heitmann T."/>
            <person name="Klindworth A."/>
            <person name="Klockow C."/>
            <person name="Richter M."/>
            <person name="Achstetter T."/>
            <person name="Glockner F.O."/>
            <person name="Harder J."/>
        </authorList>
    </citation>
    <scope>NUCLEOTIDE SEQUENCE [LARGE SCALE GENOMIC DNA]</scope>
    <source>
        <strain evidence="1">6C</strain>
    </source>
</reference>
<comment type="caution">
    <text evidence="1">The sequence shown here is derived from an EMBL/GenBank/DDBJ whole genome shotgun (WGS) entry which is preliminary data.</text>
</comment>
<protein>
    <submittedName>
        <fullName evidence="1">Uncharacterized protein</fullName>
    </submittedName>
</protein>
<dbReference type="Proteomes" id="UP000011529">
    <property type="component" value="Unassembled WGS sequence"/>
</dbReference>
<reference evidence="1" key="1">
    <citation type="submission" date="2012-11" db="EMBL/GenBank/DDBJ databases">
        <title>Permanent draft genomes of Rhodopirellula europaea strain SH398 and 6C.</title>
        <authorList>
            <person name="Richter M."/>
            <person name="Richter-Heitmann T."/>
            <person name="Frank C."/>
            <person name="Harder J."/>
            <person name="Glockner F.O."/>
        </authorList>
    </citation>
    <scope>NUCLEOTIDE SEQUENCE</scope>
    <source>
        <strain evidence="1">6C</strain>
    </source>
</reference>
<sequence>MAVVGFRAGGGDLILGECVCCCGCGTVTASDVGEDSFHKFRKASLENFGLGPFNERRLG</sequence>
<dbReference type="PATRIC" id="fig|1263867.3.peg.2122"/>
<proteinExistence type="predicted"/>
<organism evidence="1 2">
    <name type="scientific">Rhodopirellula europaea 6C</name>
    <dbReference type="NCBI Taxonomy" id="1263867"/>
    <lineage>
        <taxon>Bacteria</taxon>
        <taxon>Pseudomonadati</taxon>
        <taxon>Planctomycetota</taxon>
        <taxon>Planctomycetia</taxon>
        <taxon>Pirellulales</taxon>
        <taxon>Pirellulaceae</taxon>
        <taxon>Rhodopirellula</taxon>
    </lineage>
</organism>
<name>M2B6V9_9BACT</name>
<accession>M2B6V9</accession>
<evidence type="ECO:0000313" key="2">
    <source>
        <dbReference type="Proteomes" id="UP000011529"/>
    </source>
</evidence>
<keyword evidence="2" id="KW-1185">Reference proteome</keyword>
<dbReference type="EMBL" id="ANMO01000097">
    <property type="protein sequence ID" value="EMB17458.1"/>
    <property type="molecule type" value="Genomic_DNA"/>
</dbReference>
<evidence type="ECO:0000313" key="1">
    <source>
        <dbReference type="EMBL" id="EMB17458.1"/>
    </source>
</evidence>
<gene>
    <name evidence="1" type="ORF">RE6C_01996</name>
</gene>
<dbReference type="AlphaFoldDB" id="M2B6V9"/>